<dbReference type="PANTHER" id="PTHR43133:SF39">
    <property type="entry name" value="SIMILAR TO RNA POLYMERASE SIGMA-E FACTOR"/>
    <property type="match status" value="1"/>
</dbReference>
<organism evidence="5 6">
    <name type="scientific">Paraglaciecola hydrolytica</name>
    <dbReference type="NCBI Taxonomy" id="1799789"/>
    <lineage>
        <taxon>Bacteria</taxon>
        <taxon>Pseudomonadati</taxon>
        <taxon>Pseudomonadota</taxon>
        <taxon>Gammaproteobacteria</taxon>
        <taxon>Alteromonadales</taxon>
        <taxon>Alteromonadaceae</taxon>
        <taxon>Paraglaciecola</taxon>
    </lineage>
</organism>
<keyword evidence="1" id="KW-0805">Transcription regulation</keyword>
<gene>
    <name evidence="5" type="ORF">AX660_19230</name>
</gene>
<dbReference type="EMBL" id="LSNE01000009">
    <property type="protein sequence ID" value="KXI27687.1"/>
    <property type="molecule type" value="Genomic_DNA"/>
</dbReference>
<reference evidence="6" key="1">
    <citation type="submission" date="2016-02" db="EMBL/GenBank/DDBJ databases">
        <authorList>
            <person name="Schultz-Johansen M."/>
            <person name="Glaring M.A."/>
            <person name="Bech P.K."/>
            <person name="Stougaard P."/>
        </authorList>
    </citation>
    <scope>NUCLEOTIDE SEQUENCE [LARGE SCALE GENOMIC DNA]</scope>
    <source>
        <strain evidence="6">S66</strain>
    </source>
</reference>
<dbReference type="InterPro" id="IPR013324">
    <property type="entry name" value="RNA_pol_sigma_r3/r4-like"/>
</dbReference>
<dbReference type="PANTHER" id="PTHR43133">
    <property type="entry name" value="RNA POLYMERASE ECF-TYPE SIGMA FACTO"/>
    <property type="match status" value="1"/>
</dbReference>
<dbReference type="AlphaFoldDB" id="A0A148KN16"/>
<keyword evidence="3" id="KW-0804">Transcription</keyword>
<dbReference type="NCBIfam" id="TIGR02937">
    <property type="entry name" value="sigma70-ECF"/>
    <property type="match status" value="1"/>
</dbReference>
<dbReference type="GO" id="GO:0006352">
    <property type="term" value="P:DNA-templated transcription initiation"/>
    <property type="evidence" value="ECO:0007669"/>
    <property type="project" value="InterPro"/>
</dbReference>
<dbReference type="InterPro" id="IPR011517">
    <property type="entry name" value="RNA_pol_sigma70_ECF-like"/>
</dbReference>
<dbReference type="Gene3D" id="1.10.10.10">
    <property type="entry name" value="Winged helix-like DNA-binding domain superfamily/Winged helix DNA-binding domain"/>
    <property type="match status" value="1"/>
</dbReference>
<dbReference type="InterPro" id="IPR036388">
    <property type="entry name" value="WH-like_DNA-bd_sf"/>
</dbReference>
<dbReference type="Pfam" id="PF07638">
    <property type="entry name" value="Sigma70_ECF"/>
    <property type="match status" value="1"/>
</dbReference>
<dbReference type="RefSeq" id="WP_068378997.1">
    <property type="nucleotide sequence ID" value="NZ_LSNE01000009.1"/>
</dbReference>
<dbReference type="GO" id="GO:0016987">
    <property type="term" value="F:sigma factor activity"/>
    <property type="evidence" value="ECO:0007669"/>
    <property type="project" value="UniProtKB-KW"/>
</dbReference>
<evidence type="ECO:0000313" key="6">
    <source>
        <dbReference type="Proteomes" id="UP000070299"/>
    </source>
</evidence>
<proteinExistence type="predicted"/>
<evidence type="ECO:0000256" key="3">
    <source>
        <dbReference type="ARBA" id="ARBA00023163"/>
    </source>
</evidence>
<dbReference type="OrthoDB" id="128473at2"/>
<evidence type="ECO:0000256" key="2">
    <source>
        <dbReference type="ARBA" id="ARBA00023082"/>
    </source>
</evidence>
<evidence type="ECO:0000259" key="4">
    <source>
        <dbReference type="Pfam" id="PF07638"/>
    </source>
</evidence>
<sequence length="192" mass="22112">MSVDITSAIIDWQLQKEGAEQHFYLVIYDHLRKLASENRKRVLLKFGDAAIQEHVNSTTSLVHELYIRLQNGNDEFYANRKEFFTMVARSIHNVLVDQARKTQANKRNAHTMEYSEELNDEIIDDSDDEFLALNEAIERLEVEFPRQAQTVKLKYFGGLLVKEISEIVGISVSSAEKDMAFAKSWLKTQLSA</sequence>
<feature type="domain" description="RNA polymerase sigma-70 ECF-like HTH" evidence="4">
    <location>
        <begin position="17"/>
        <end position="191"/>
    </location>
</feature>
<accession>A0A148KN16</accession>
<dbReference type="InterPro" id="IPR014284">
    <property type="entry name" value="RNA_pol_sigma-70_dom"/>
</dbReference>
<dbReference type="InterPro" id="IPR053812">
    <property type="entry name" value="HTH_Sigma70_ECF-like"/>
</dbReference>
<dbReference type="Proteomes" id="UP000070299">
    <property type="component" value="Unassembled WGS sequence"/>
</dbReference>
<keyword evidence="2" id="KW-0731">Sigma factor</keyword>
<comment type="caution">
    <text evidence="5">The sequence shown here is derived from an EMBL/GenBank/DDBJ whole genome shotgun (WGS) entry which is preliminary data.</text>
</comment>
<keyword evidence="6" id="KW-1185">Reference proteome</keyword>
<dbReference type="SUPFAM" id="SSF88659">
    <property type="entry name" value="Sigma3 and sigma4 domains of RNA polymerase sigma factors"/>
    <property type="match status" value="1"/>
</dbReference>
<dbReference type="NCBIfam" id="TIGR02999">
    <property type="entry name" value="Sig-70_X6"/>
    <property type="match status" value="1"/>
</dbReference>
<dbReference type="InterPro" id="IPR039425">
    <property type="entry name" value="RNA_pol_sigma-70-like"/>
</dbReference>
<protein>
    <recommendedName>
        <fullName evidence="4">RNA polymerase sigma-70 ECF-like HTH domain-containing protein</fullName>
    </recommendedName>
</protein>
<dbReference type="STRING" id="1799789.AX660_19230"/>
<name>A0A148KN16_9ALTE</name>
<evidence type="ECO:0000256" key="1">
    <source>
        <dbReference type="ARBA" id="ARBA00023015"/>
    </source>
</evidence>
<evidence type="ECO:0000313" key="5">
    <source>
        <dbReference type="EMBL" id="KXI27687.1"/>
    </source>
</evidence>